<gene>
    <name evidence="1" type="ORF">Amon01_000843900</name>
</gene>
<organism evidence="1 2">
    <name type="scientific">Ambrosiozyma monospora</name>
    <name type="common">Yeast</name>
    <name type="synonym">Endomycopsis monosporus</name>
    <dbReference type="NCBI Taxonomy" id="43982"/>
    <lineage>
        <taxon>Eukaryota</taxon>
        <taxon>Fungi</taxon>
        <taxon>Dikarya</taxon>
        <taxon>Ascomycota</taxon>
        <taxon>Saccharomycotina</taxon>
        <taxon>Pichiomycetes</taxon>
        <taxon>Pichiales</taxon>
        <taxon>Pichiaceae</taxon>
        <taxon>Ambrosiozyma</taxon>
    </lineage>
</organism>
<proteinExistence type="predicted"/>
<dbReference type="EMBL" id="BSXU01007480">
    <property type="protein sequence ID" value="GMG56372.1"/>
    <property type="molecule type" value="Genomic_DNA"/>
</dbReference>
<dbReference type="Proteomes" id="UP001165063">
    <property type="component" value="Unassembled WGS sequence"/>
</dbReference>
<sequence length="276" mass="30681">MPTMISLKQFVYRSCITMLTLLLAILSALIIKEQAEKAPTDAKLPTLIHKLINLTNSQPNSSYYRVWFNKLVNKLVIKLAIKVENSFLKQTVTIENLKTVIIAIVIILCLTKSNSAQVSHLVTGSDSIPPLCKAEAEVELSKPKDSPLDSPSKPNLPTIQNFGGSVTYVSHSTVATPTPSPRKKPHTNKINPLLSLEQKIPPPLMRPELSPSKRYSKEFKAALKEIGMREGMAAFKEAALANNVPARTERDWRSSWFVDLTEDTADEDTDEDTDEN</sequence>
<evidence type="ECO:0000313" key="1">
    <source>
        <dbReference type="EMBL" id="GMG56372.1"/>
    </source>
</evidence>
<reference evidence="1" key="1">
    <citation type="submission" date="2023-04" db="EMBL/GenBank/DDBJ databases">
        <title>Ambrosiozyma monospora NBRC 1965.</title>
        <authorList>
            <person name="Ichikawa N."/>
            <person name="Sato H."/>
            <person name="Tonouchi N."/>
        </authorList>
    </citation>
    <scope>NUCLEOTIDE SEQUENCE</scope>
    <source>
        <strain evidence="1">NBRC 1965</strain>
    </source>
</reference>
<keyword evidence="2" id="KW-1185">Reference proteome</keyword>
<dbReference type="AlphaFoldDB" id="A0A9W7DJW4"/>
<evidence type="ECO:0000313" key="2">
    <source>
        <dbReference type="Proteomes" id="UP001165063"/>
    </source>
</evidence>
<name>A0A9W7DJW4_AMBMO</name>
<protein>
    <submittedName>
        <fullName evidence="1">Unnamed protein product</fullName>
    </submittedName>
</protein>
<accession>A0A9W7DJW4</accession>
<comment type="caution">
    <text evidence="1">The sequence shown here is derived from an EMBL/GenBank/DDBJ whole genome shotgun (WGS) entry which is preliminary data.</text>
</comment>